<name>A0A371EWW2_MUCPR</name>
<reference evidence="1" key="1">
    <citation type="submission" date="2018-05" db="EMBL/GenBank/DDBJ databases">
        <title>Draft genome of Mucuna pruriens seed.</title>
        <authorList>
            <person name="Nnadi N.E."/>
            <person name="Vos R."/>
            <person name="Hasami M.H."/>
            <person name="Devisetty U.K."/>
            <person name="Aguiy J.C."/>
        </authorList>
    </citation>
    <scope>NUCLEOTIDE SEQUENCE [LARGE SCALE GENOMIC DNA]</scope>
    <source>
        <strain evidence="1">JCA_2017</strain>
    </source>
</reference>
<accession>A0A371EWW2</accession>
<evidence type="ECO:0000313" key="1">
    <source>
        <dbReference type="EMBL" id="RDX70512.1"/>
    </source>
</evidence>
<feature type="non-terminal residue" evidence="1">
    <location>
        <position position="1"/>
    </location>
</feature>
<dbReference type="Proteomes" id="UP000257109">
    <property type="component" value="Unassembled WGS sequence"/>
</dbReference>
<gene>
    <name evidence="1" type="ORF">CR513_50240</name>
</gene>
<dbReference type="AlphaFoldDB" id="A0A371EWW2"/>
<sequence>MTLHINNPARSHLGSNSTPHHLLEQLATQVTTRGSFGIRIFPAFHYLHSIAFISYTHSGARCCQRHFSRSRKCRLGTEKSKVTRGEQLDYQRTLVGSIFSVLTSRGGSLPSTMAIVMEDVVTESRPCMENHDRMLKELATPDVAYQPWCIQYPQLEAAQTYEFKSGLIHLLPKSHGLARENPHKHLKEFHVVCSTMRPQGILEDYSQHFSTPGEI</sequence>
<comment type="caution">
    <text evidence="1">The sequence shown here is derived from an EMBL/GenBank/DDBJ whole genome shotgun (WGS) entry which is preliminary data.</text>
</comment>
<dbReference type="OrthoDB" id="1422241at2759"/>
<evidence type="ECO:0000313" key="2">
    <source>
        <dbReference type="Proteomes" id="UP000257109"/>
    </source>
</evidence>
<protein>
    <recommendedName>
        <fullName evidence="3">Retrotransposon gag domain-containing protein</fullName>
    </recommendedName>
</protein>
<proteinExistence type="predicted"/>
<keyword evidence="2" id="KW-1185">Reference proteome</keyword>
<organism evidence="1 2">
    <name type="scientific">Mucuna pruriens</name>
    <name type="common">Velvet bean</name>
    <name type="synonym">Dolichos pruriens</name>
    <dbReference type="NCBI Taxonomy" id="157652"/>
    <lineage>
        <taxon>Eukaryota</taxon>
        <taxon>Viridiplantae</taxon>
        <taxon>Streptophyta</taxon>
        <taxon>Embryophyta</taxon>
        <taxon>Tracheophyta</taxon>
        <taxon>Spermatophyta</taxon>
        <taxon>Magnoliopsida</taxon>
        <taxon>eudicotyledons</taxon>
        <taxon>Gunneridae</taxon>
        <taxon>Pentapetalae</taxon>
        <taxon>rosids</taxon>
        <taxon>fabids</taxon>
        <taxon>Fabales</taxon>
        <taxon>Fabaceae</taxon>
        <taxon>Papilionoideae</taxon>
        <taxon>50 kb inversion clade</taxon>
        <taxon>NPAAA clade</taxon>
        <taxon>indigoferoid/millettioid clade</taxon>
        <taxon>Phaseoleae</taxon>
        <taxon>Mucuna</taxon>
    </lineage>
</organism>
<dbReference type="EMBL" id="QJKJ01011682">
    <property type="protein sequence ID" value="RDX70512.1"/>
    <property type="molecule type" value="Genomic_DNA"/>
</dbReference>
<evidence type="ECO:0008006" key="3">
    <source>
        <dbReference type="Google" id="ProtNLM"/>
    </source>
</evidence>